<feature type="compositionally biased region" description="Polar residues" evidence="11">
    <location>
        <begin position="332"/>
        <end position="343"/>
    </location>
</feature>
<keyword evidence="10" id="KW-0511">Multifunctional enzyme</keyword>
<name>A0A2P4XJG6_9STRA</name>
<dbReference type="Pfam" id="PF07727">
    <property type="entry name" value="RVT_2"/>
    <property type="match status" value="1"/>
</dbReference>
<keyword evidence="2" id="KW-0479">Metal-binding</keyword>
<keyword evidence="8" id="KW-0239">DNA-directed DNA polymerase</keyword>
<feature type="domain" description="Integrase catalytic" evidence="12">
    <location>
        <begin position="66"/>
        <end position="232"/>
    </location>
</feature>
<reference evidence="13 14" key="1">
    <citation type="journal article" date="2017" name="Genome Biol. Evol.">
        <title>Phytophthora megakarya and P. palmivora, closely related causal agents of cacao black pod rot, underwent increases in genome sizes and gene numbers by different mechanisms.</title>
        <authorList>
            <person name="Ali S.S."/>
            <person name="Shao J."/>
            <person name="Lary D.J."/>
            <person name="Kronmiller B."/>
            <person name="Shen D."/>
            <person name="Strem M.D."/>
            <person name="Amoako-Attah I."/>
            <person name="Akrofi A.Y."/>
            <person name="Begoude B.A."/>
            <person name="Ten Hoopen G.M."/>
            <person name="Coulibaly K."/>
            <person name="Kebe B.I."/>
            <person name="Melnick R.L."/>
            <person name="Guiltinan M.J."/>
            <person name="Tyler B.M."/>
            <person name="Meinhardt L.W."/>
            <person name="Bailey B.A."/>
        </authorList>
    </citation>
    <scope>NUCLEOTIDE SEQUENCE [LARGE SCALE GENOMIC DNA]</scope>
    <source>
        <strain evidence="14">sbr112.9</strain>
    </source>
</reference>
<dbReference type="PANTHER" id="PTHR42648:SF11">
    <property type="entry name" value="TRANSPOSON TY4-P GAG-POL POLYPROTEIN"/>
    <property type="match status" value="1"/>
</dbReference>
<keyword evidence="8" id="KW-0808">Transferase</keyword>
<dbReference type="InterPro" id="IPR013103">
    <property type="entry name" value="RVT_2"/>
</dbReference>
<dbReference type="GO" id="GO:0003964">
    <property type="term" value="F:RNA-directed DNA polymerase activity"/>
    <property type="evidence" value="ECO:0007669"/>
    <property type="project" value="UniProtKB-KW"/>
</dbReference>
<dbReference type="Gene3D" id="3.30.420.10">
    <property type="entry name" value="Ribonuclease H-like superfamily/Ribonuclease H"/>
    <property type="match status" value="1"/>
</dbReference>
<keyword evidence="8" id="KW-0548">Nucleotidyltransferase</keyword>
<evidence type="ECO:0000256" key="9">
    <source>
        <dbReference type="ARBA" id="ARBA00023172"/>
    </source>
</evidence>
<keyword evidence="7" id="KW-0695">RNA-directed DNA polymerase</keyword>
<keyword evidence="1" id="KW-0540">Nuclease</keyword>
<evidence type="ECO:0000256" key="6">
    <source>
        <dbReference type="ARBA" id="ARBA00022908"/>
    </source>
</evidence>
<dbReference type="GO" id="GO:0006310">
    <property type="term" value="P:DNA recombination"/>
    <property type="evidence" value="ECO:0007669"/>
    <property type="project" value="UniProtKB-KW"/>
</dbReference>
<keyword evidence="14" id="KW-1185">Reference proteome</keyword>
<evidence type="ECO:0000256" key="3">
    <source>
        <dbReference type="ARBA" id="ARBA00022759"/>
    </source>
</evidence>
<dbReference type="PANTHER" id="PTHR42648">
    <property type="entry name" value="TRANSPOSASE, PUTATIVE-RELATED"/>
    <property type="match status" value="1"/>
</dbReference>
<proteinExistence type="predicted"/>
<dbReference type="GO" id="GO:0016787">
    <property type="term" value="F:hydrolase activity"/>
    <property type="evidence" value="ECO:0007669"/>
    <property type="project" value="UniProtKB-KW"/>
</dbReference>
<evidence type="ECO:0000259" key="12">
    <source>
        <dbReference type="PROSITE" id="PS50994"/>
    </source>
</evidence>
<dbReference type="InterPro" id="IPR039537">
    <property type="entry name" value="Retrotran_Ty1/copia-like"/>
</dbReference>
<comment type="caution">
    <text evidence="13">The sequence shown here is derived from an EMBL/GenBank/DDBJ whole genome shotgun (WGS) entry which is preliminary data.</text>
</comment>
<dbReference type="PROSITE" id="PS50994">
    <property type="entry name" value="INTEGRASE"/>
    <property type="match status" value="1"/>
</dbReference>
<evidence type="ECO:0000256" key="11">
    <source>
        <dbReference type="SAM" id="MobiDB-lite"/>
    </source>
</evidence>
<dbReference type="InterPro" id="IPR012337">
    <property type="entry name" value="RNaseH-like_sf"/>
</dbReference>
<accession>A0A2P4XJG6</accession>
<keyword evidence="4" id="KW-0378">Hydrolase</keyword>
<evidence type="ECO:0000256" key="7">
    <source>
        <dbReference type="ARBA" id="ARBA00022918"/>
    </source>
</evidence>
<dbReference type="GO" id="GO:0003676">
    <property type="term" value="F:nucleic acid binding"/>
    <property type="evidence" value="ECO:0007669"/>
    <property type="project" value="InterPro"/>
</dbReference>
<evidence type="ECO:0000256" key="2">
    <source>
        <dbReference type="ARBA" id="ARBA00022723"/>
    </source>
</evidence>
<evidence type="ECO:0000313" key="13">
    <source>
        <dbReference type="EMBL" id="POM65703.1"/>
    </source>
</evidence>
<dbReference type="Pfam" id="PF13976">
    <property type="entry name" value="gag_pre-integrs"/>
    <property type="match status" value="1"/>
</dbReference>
<dbReference type="EMBL" id="NCKW01009971">
    <property type="protein sequence ID" value="POM65703.1"/>
    <property type="molecule type" value="Genomic_DNA"/>
</dbReference>
<dbReference type="AlphaFoldDB" id="A0A2P4XJG6"/>
<feature type="region of interest" description="Disordered" evidence="11">
    <location>
        <begin position="308"/>
        <end position="348"/>
    </location>
</feature>
<feature type="compositionally biased region" description="Acidic residues" evidence="11">
    <location>
        <begin position="308"/>
        <end position="317"/>
    </location>
</feature>
<evidence type="ECO:0000256" key="8">
    <source>
        <dbReference type="ARBA" id="ARBA00022932"/>
    </source>
</evidence>
<dbReference type="Proteomes" id="UP000237271">
    <property type="component" value="Unassembled WGS sequence"/>
</dbReference>
<evidence type="ECO:0000256" key="10">
    <source>
        <dbReference type="ARBA" id="ARBA00023268"/>
    </source>
</evidence>
<dbReference type="InterPro" id="IPR001584">
    <property type="entry name" value="Integrase_cat-core"/>
</dbReference>
<evidence type="ECO:0000256" key="5">
    <source>
        <dbReference type="ARBA" id="ARBA00022842"/>
    </source>
</evidence>
<protein>
    <submittedName>
        <fullName evidence="13">Integrase catalytic core protein</fullName>
    </submittedName>
</protein>
<dbReference type="GO" id="GO:0004519">
    <property type="term" value="F:endonuclease activity"/>
    <property type="evidence" value="ECO:0007669"/>
    <property type="project" value="UniProtKB-KW"/>
</dbReference>
<dbReference type="GO" id="GO:0003887">
    <property type="term" value="F:DNA-directed DNA polymerase activity"/>
    <property type="evidence" value="ECO:0007669"/>
    <property type="project" value="UniProtKB-KW"/>
</dbReference>
<dbReference type="GO" id="GO:0015074">
    <property type="term" value="P:DNA integration"/>
    <property type="evidence" value="ECO:0007669"/>
    <property type="project" value="UniProtKB-KW"/>
</dbReference>
<evidence type="ECO:0000256" key="4">
    <source>
        <dbReference type="ARBA" id="ARBA00022801"/>
    </source>
</evidence>
<dbReference type="Pfam" id="PF25597">
    <property type="entry name" value="SH3_retrovirus"/>
    <property type="match status" value="1"/>
</dbReference>
<gene>
    <name evidence="13" type="ORF">PHPALM_18543</name>
</gene>
<dbReference type="InterPro" id="IPR025724">
    <property type="entry name" value="GAG-pre-integrase_dom"/>
</dbReference>
<evidence type="ECO:0000313" key="14">
    <source>
        <dbReference type="Proteomes" id="UP000237271"/>
    </source>
</evidence>
<dbReference type="GO" id="GO:0046872">
    <property type="term" value="F:metal ion binding"/>
    <property type="evidence" value="ECO:0007669"/>
    <property type="project" value="UniProtKB-KW"/>
</dbReference>
<organism evidence="13 14">
    <name type="scientific">Phytophthora palmivora</name>
    <dbReference type="NCBI Taxonomy" id="4796"/>
    <lineage>
        <taxon>Eukaryota</taxon>
        <taxon>Sar</taxon>
        <taxon>Stramenopiles</taxon>
        <taxon>Oomycota</taxon>
        <taxon>Peronosporomycetes</taxon>
        <taxon>Peronosporales</taxon>
        <taxon>Peronosporaceae</taxon>
        <taxon>Phytophthora</taxon>
    </lineage>
</organism>
<dbReference type="InterPro" id="IPR036397">
    <property type="entry name" value="RNaseH_sf"/>
</dbReference>
<evidence type="ECO:0000256" key="1">
    <source>
        <dbReference type="ARBA" id="ARBA00022722"/>
    </source>
</evidence>
<sequence length="607" mass="68021">MTSSTLQQWHDRLGHVNYQDLVRMIDKKLVHGMTASNRKVNFCMNCAEAKQARRAKNHHDTSTSAPTDEPGATLCVDLKTDMTPDRLGHKHILTIVDHATNFNRVYLLHNKSDAEGHLEDFISEFERQHGITVKVLRSDGGGEFGSTRLDRFLLNRGIRHQSTEAGMSSSNGKAERFHRTVMDSARAMLWASALPQRFWGDAVLYASYIRNYLPTRSNADHASPIEALSGKTPNVSHILRVPAISLMRRKKSAKKRAEKGVIIGVDPQKKAYKVFIPRTKRIVSTTHIQNIDRLDARAVGRYMDAVDDEQNSGETAEDDHPQADANNNDNNSVDQTGTSNSQHIGDGDNHELSARAIQRVFGLNRGARPLPNDDFSLPQSFIDEFTAPVTALLTMSLQNGTALATLLESGHIKEPTTVKEARSSPHWHEWEKAMQEELLAIADNATWEVVDTPSDGNLITSKWVFKLKFDNKGELERFKARLVARGFNQKYGIDFGETFAPVLKIASLRLIVALAALWHAIIRQGDVPNAYLRAVLDRAIYMRAPEGLKLPKGKRSKAIHNYLLELGFMRSKLDPCLYFRRSEGKLTVLGLYVDDVVVVSQRSSDTD</sequence>
<keyword evidence="3" id="KW-0255">Endonuclease</keyword>
<dbReference type="OrthoDB" id="111050at2759"/>
<keyword evidence="5" id="KW-0460">Magnesium</keyword>
<dbReference type="SUPFAM" id="SSF53098">
    <property type="entry name" value="Ribonuclease H-like"/>
    <property type="match status" value="1"/>
</dbReference>
<keyword evidence="9" id="KW-0233">DNA recombination</keyword>
<keyword evidence="6" id="KW-0229">DNA integration</keyword>
<dbReference type="InterPro" id="IPR057670">
    <property type="entry name" value="SH3_retrovirus"/>
</dbReference>